<dbReference type="Proteomes" id="UP000821866">
    <property type="component" value="Chromosome 8"/>
</dbReference>
<accession>A0A9J6DCV4</accession>
<reference evidence="1" key="2">
    <citation type="submission" date="2021-09" db="EMBL/GenBank/DDBJ databases">
        <authorList>
            <person name="Jia N."/>
            <person name="Wang J."/>
            <person name="Shi W."/>
            <person name="Du L."/>
            <person name="Sun Y."/>
            <person name="Zhan W."/>
            <person name="Jiang J."/>
            <person name="Wang Q."/>
            <person name="Zhang B."/>
            <person name="Ji P."/>
            <person name="Sakyi L.B."/>
            <person name="Cui X."/>
            <person name="Yuan T."/>
            <person name="Jiang B."/>
            <person name="Yang W."/>
            <person name="Lam T.T.-Y."/>
            <person name="Chang Q."/>
            <person name="Ding S."/>
            <person name="Wang X."/>
            <person name="Zhu J."/>
            <person name="Ruan X."/>
            <person name="Zhao L."/>
            <person name="Wei J."/>
            <person name="Que T."/>
            <person name="Du C."/>
            <person name="Cheng J."/>
            <person name="Dai P."/>
            <person name="Han X."/>
            <person name="Huang E."/>
            <person name="Gao Y."/>
            <person name="Liu J."/>
            <person name="Shao H."/>
            <person name="Ye R."/>
            <person name="Li L."/>
            <person name="Wei W."/>
            <person name="Wang X."/>
            <person name="Wang C."/>
            <person name="Huo Q."/>
            <person name="Li W."/>
            <person name="Guo W."/>
            <person name="Chen H."/>
            <person name="Chen S."/>
            <person name="Zhou L."/>
            <person name="Zhou L."/>
            <person name="Ni X."/>
            <person name="Tian J."/>
            <person name="Zhou Y."/>
            <person name="Sheng Y."/>
            <person name="Liu T."/>
            <person name="Pan Y."/>
            <person name="Xia L."/>
            <person name="Li J."/>
            <person name="Zhao F."/>
            <person name="Cao W."/>
        </authorList>
    </citation>
    <scope>NUCLEOTIDE SEQUENCE</scope>
    <source>
        <strain evidence="1">Rmic-2018</strain>
        <tissue evidence="1">Larvae</tissue>
    </source>
</reference>
<name>A0A9J6DCV4_RHIMP</name>
<dbReference type="EMBL" id="JABSTU010000010">
    <property type="protein sequence ID" value="KAH8019935.1"/>
    <property type="molecule type" value="Genomic_DNA"/>
</dbReference>
<evidence type="ECO:0000313" key="2">
    <source>
        <dbReference type="Proteomes" id="UP000821866"/>
    </source>
</evidence>
<organism evidence="1 2">
    <name type="scientific">Rhipicephalus microplus</name>
    <name type="common">Cattle tick</name>
    <name type="synonym">Boophilus microplus</name>
    <dbReference type="NCBI Taxonomy" id="6941"/>
    <lineage>
        <taxon>Eukaryota</taxon>
        <taxon>Metazoa</taxon>
        <taxon>Ecdysozoa</taxon>
        <taxon>Arthropoda</taxon>
        <taxon>Chelicerata</taxon>
        <taxon>Arachnida</taxon>
        <taxon>Acari</taxon>
        <taxon>Parasitiformes</taxon>
        <taxon>Ixodida</taxon>
        <taxon>Ixodoidea</taxon>
        <taxon>Ixodidae</taxon>
        <taxon>Rhipicephalinae</taxon>
        <taxon>Rhipicephalus</taxon>
        <taxon>Boophilus</taxon>
    </lineage>
</organism>
<comment type="caution">
    <text evidence="1">The sequence shown here is derived from an EMBL/GenBank/DDBJ whole genome shotgun (WGS) entry which is preliminary data.</text>
</comment>
<gene>
    <name evidence="1" type="ORF">HPB51_023577</name>
</gene>
<keyword evidence="2" id="KW-1185">Reference proteome</keyword>
<dbReference type="AlphaFoldDB" id="A0A9J6DCV4"/>
<protein>
    <submittedName>
        <fullName evidence="1">Uncharacterized protein</fullName>
    </submittedName>
</protein>
<sequence length="166" mass="18108">MLRVCDASAVHAELPEAYAVHFFENTPGLQEAVFGDLPRIGGSLKRRNADTSIDDAGVKDESATSQALRLDVKESRTTGPTNACKGTSHARTRHVISKIKEIGMKKHADQGEQLRDSVNDVLVADVFQKDFFGVRQRDVENGGCRSTPDISKRKLTCTAPDAIQPC</sequence>
<evidence type="ECO:0000313" key="1">
    <source>
        <dbReference type="EMBL" id="KAH8019935.1"/>
    </source>
</evidence>
<proteinExistence type="predicted"/>
<reference evidence="1" key="1">
    <citation type="journal article" date="2020" name="Cell">
        <title>Large-Scale Comparative Analyses of Tick Genomes Elucidate Their Genetic Diversity and Vector Capacities.</title>
        <authorList>
            <consortium name="Tick Genome and Microbiome Consortium (TIGMIC)"/>
            <person name="Jia N."/>
            <person name="Wang J."/>
            <person name="Shi W."/>
            <person name="Du L."/>
            <person name="Sun Y."/>
            <person name="Zhan W."/>
            <person name="Jiang J.F."/>
            <person name="Wang Q."/>
            <person name="Zhang B."/>
            <person name="Ji P."/>
            <person name="Bell-Sakyi L."/>
            <person name="Cui X.M."/>
            <person name="Yuan T.T."/>
            <person name="Jiang B.G."/>
            <person name="Yang W.F."/>
            <person name="Lam T.T."/>
            <person name="Chang Q.C."/>
            <person name="Ding S.J."/>
            <person name="Wang X.J."/>
            <person name="Zhu J.G."/>
            <person name="Ruan X.D."/>
            <person name="Zhao L."/>
            <person name="Wei J.T."/>
            <person name="Ye R.Z."/>
            <person name="Que T.C."/>
            <person name="Du C.H."/>
            <person name="Zhou Y.H."/>
            <person name="Cheng J.X."/>
            <person name="Dai P.F."/>
            <person name="Guo W.B."/>
            <person name="Han X.H."/>
            <person name="Huang E.J."/>
            <person name="Li L.F."/>
            <person name="Wei W."/>
            <person name="Gao Y.C."/>
            <person name="Liu J.Z."/>
            <person name="Shao H.Z."/>
            <person name="Wang X."/>
            <person name="Wang C.C."/>
            <person name="Yang T.C."/>
            <person name="Huo Q.B."/>
            <person name="Li W."/>
            <person name="Chen H.Y."/>
            <person name="Chen S.E."/>
            <person name="Zhou L.G."/>
            <person name="Ni X.B."/>
            <person name="Tian J.H."/>
            <person name="Sheng Y."/>
            <person name="Liu T."/>
            <person name="Pan Y.S."/>
            <person name="Xia L.Y."/>
            <person name="Li J."/>
            <person name="Zhao F."/>
            <person name="Cao W.C."/>
        </authorList>
    </citation>
    <scope>NUCLEOTIDE SEQUENCE</scope>
    <source>
        <strain evidence="1">Rmic-2018</strain>
    </source>
</reference>